<protein>
    <submittedName>
        <fullName evidence="8">Amino acid permease</fullName>
    </submittedName>
</protein>
<dbReference type="InterPro" id="IPR017794">
    <property type="entry name" value="Urea_CO2ase-assoc_permease"/>
</dbReference>
<feature type="transmembrane region" description="Helical" evidence="7">
    <location>
        <begin position="480"/>
        <end position="500"/>
    </location>
</feature>
<evidence type="ECO:0000256" key="7">
    <source>
        <dbReference type="SAM" id="Phobius"/>
    </source>
</evidence>
<feature type="compositionally biased region" description="Low complexity" evidence="6">
    <location>
        <begin position="508"/>
        <end position="520"/>
    </location>
</feature>
<feature type="transmembrane region" description="Helical" evidence="7">
    <location>
        <begin position="317"/>
        <end position="346"/>
    </location>
</feature>
<keyword evidence="9" id="KW-1185">Reference proteome</keyword>
<feature type="transmembrane region" description="Helical" evidence="7">
    <location>
        <begin position="233"/>
        <end position="253"/>
    </location>
</feature>
<evidence type="ECO:0000256" key="3">
    <source>
        <dbReference type="ARBA" id="ARBA00022692"/>
    </source>
</evidence>
<dbReference type="InterPro" id="IPR002293">
    <property type="entry name" value="AA/rel_permease1"/>
</dbReference>
<evidence type="ECO:0000313" key="9">
    <source>
        <dbReference type="Proteomes" id="UP001432000"/>
    </source>
</evidence>
<proteinExistence type="predicted"/>
<keyword evidence="4 7" id="KW-1133">Transmembrane helix</keyword>
<dbReference type="Pfam" id="PF13520">
    <property type="entry name" value="AA_permease_2"/>
    <property type="match status" value="1"/>
</dbReference>
<keyword evidence="2" id="KW-0813">Transport</keyword>
<evidence type="ECO:0000256" key="2">
    <source>
        <dbReference type="ARBA" id="ARBA00022448"/>
    </source>
</evidence>
<dbReference type="Gene3D" id="1.20.1740.10">
    <property type="entry name" value="Amino acid/polyamine transporter I"/>
    <property type="match status" value="1"/>
</dbReference>
<accession>A0ABZ2PJZ2</accession>
<feature type="transmembrane region" description="Helical" evidence="7">
    <location>
        <begin position="393"/>
        <end position="419"/>
    </location>
</feature>
<dbReference type="PANTHER" id="PTHR45649">
    <property type="entry name" value="AMINO-ACID PERMEASE BAT1"/>
    <property type="match status" value="1"/>
</dbReference>
<feature type="region of interest" description="Disordered" evidence="6">
    <location>
        <begin position="1"/>
        <end position="20"/>
    </location>
</feature>
<dbReference type="EMBL" id="CP147846">
    <property type="protein sequence ID" value="WXG68066.1"/>
    <property type="molecule type" value="Genomic_DNA"/>
</dbReference>
<evidence type="ECO:0000256" key="6">
    <source>
        <dbReference type="SAM" id="MobiDB-lite"/>
    </source>
</evidence>
<evidence type="ECO:0000256" key="5">
    <source>
        <dbReference type="ARBA" id="ARBA00023136"/>
    </source>
</evidence>
<keyword evidence="5 7" id="KW-0472">Membrane</keyword>
<feature type="transmembrane region" description="Helical" evidence="7">
    <location>
        <begin position="112"/>
        <end position="145"/>
    </location>
</feature>
<evidence type="ECO:0000256" key="4">
    <source>
        <dbReference type="ARBA" id="ARBA00022989"/>
    </source>
</evidence>
<name>A0ABZ2PJZ2_9NOCA</name>
<feature type="region of interest" description="Disordered" evidence="6">
    <location>
        <begin position="506"/>
        <end position="526"/>
    </location>
</feature>
<reference evidence="8 9" key="1">
    <citation type="submission" date="2024-03" db="EMBL/GenBank/DDBJ databases">
        <title>Natural products discovery in diverse microorganisms through a two-stage MS feature dereplication strategy.</title>
        <authorList>
            <person name="Zhang R."/>
        </authorList>
    </citation>
    <scope>NUCLEOTIDE SEQUENCE [LARGE SCALE GENOMIC DNA]</scope>
    <source>
        <strain evidence="8 9">18930</strain>
    </source>
</reference>
<sequence>MSSTTLPAHEGSPAPVSSDQSDLAELGYEQQLHRSLGKFASFAAGFSFVSILTTIFQLFALGFSFGGPAFFFTWPLVFLGQFMVALNFAELAARYPISGAIYQWSRRMGGEIVGWFAGWFMIIAQVVTASAAAIALQVVLPSIWSGFQIVGDDPALTSPSGATNAVILGSVLLVATTTINSIGVNWMSRINSIGVTCEIVGVIALVAVFFTHAQRGPQVVLDTGAAGAEPGYIWAWIVSGLMAAYVMVGFGSAGELAEETHNPRRVAPRTIRLALSASALGGGLMIVGALMAAPSLTDGNLATLGLPYVIDSILTSPWGTVLLIDVAIAVFICTLAIQTAASRLMFSMARDGRLPASQVLSKINSKTGTPIAPSVLIGLACVAVLVVNLGNAALFTTLTSVCIVLIYLAYMMVTVPLLFQRLKGWPHGGVQVDAEGKKLFTLGWLGIPVNVAAVLYGGLMVVNLSWPRAEIFDPTGDYPVLLWAAPLTVLAVIVVGIACFPRGKTHPRPATAHPHAPSSRQESTNA</sequence>
<gene>
    <name evidence="8" type="ORF">WDS16_23080</name>
</gene>
<evidence type="ECO:0000313" key="8">
    <source>
        <dbReference type="EMBL" id="WXG68066.1"/>
    </source>
</evidence>
<organism evidence="8 9">
    <name type="scientific">Rhodococcus sovatensis</name>
    <dbReference type="NCBI Taxonomy" id="1805840"/>
    <lineage>
        <taxon>Bacteria</taxon>
        <taxon>Bacillati</taxon>
        <taxon>Actinomycetota</taxon>
        <taxon>Actinomycetes</taxon>
        <taxon>Mycobacteriales</taxon>
        <taxon>Nocardiaceae</taxon>
        <taxon>Rhodococcus</taxon>
    </lineage>
</organism>
<feature type="transmembrane region" description="Helical" evidence="7">
    <location>
        <begin position="165"/>
        <end position="186"/>
    </location>
</feature>
<feature type="transmembrane region" description="Helical" evidence="7">
    <location>
        <begin position="193"/>
        <end position="213"/>
    </location>
</feature>
<feature type="transmembrane region" description="Helical" evidence="7">
    <location>
        <begin position="367"/>
        <end position="387"/>
    </location>
</feature>
<evidence type="ECO:0000256" key="1">
    <source>
        <dbReference type="ARBA" id="ARBA00004141"/>
    </source>
</evidence>
<dbReference type="Proteomes" id="UP001432000">
    <property type="component" value="Chromosome"/>
</dbReference>
<feature type="transmembrane region" description="Helical" evidence="7">
    <location>
        <begin position="273"/>
        <end position="297"/>
    </location>
</feature>
<comment type="subcellular location">
    <subcellularLocation>
        <location evidence="1">Membrane</location>
        <topology evidence="1">Multi-pass membrane protein</topology>
    </subcellularLocation>
</comment>
<feature type="transmembrane region" description="Helical" evidence="7">
    <location>
        <begin position="439"/>
        <end position="460"/>
    </location>
</feature>
<feature type="transmembrane region" description="Helical" evidence="7">
    <location>
        <begin position="69"/>
        <end position="91"/>
    </location>
</feature>
<dbReference type="RefSeq" id="WP_338888033.1">
    <property type="nucleotide sequence ID" value="NZ_CP147846.1"/>
</dbReference>
<dbReference type="PIRSF" id="PIRSF006060">
    <property type="entry name" value="AA_transporter"/>
    <property type="match status" value="1"/>
</dbReference>
<keyword evidence="3 7" id="KW-0812">Transmembrane</keyword>
<dbReference type="NCBIfam" id="TIGR03428">
    <property type="entry name" value="ureacarb_perm"/>
    <property type="match status" value="1"/>
</dbReference>
<feature type="transmembrane region" description="Helical" evidence="7">
    <location>
        <begin position="39"/>
        <end position="63"/>
    </location>
</feature>
<dbReference type="PANTHER" id="PTHR45649:SF26">
    <property type="entry name" value="OS04G0435100 PROTEIN"/>
    <property type="match status" value="1"/>
</dbReference>